<feature type="non-terminal residue" evidence="2">
    <location>
        <position position="265"/>
    </location>
</feature>
<keyword evidence="3" id="KW-1185">Reference proteome</keyword>
<dbReference type="Gene3D" id="2.60.120.260">
    <property type="entry name" value="Galactose-binding domain-like"/>
    <property type="match status" value="1"/>
</dbReference>
<evidence type="ECO:0008006" key="4">
    <source>
        <dbReference type="Google" id="ProtNLM"/>
    </source>
</evidence>
<feature type="non-terminal residue" evidence="2">
    <location>
        <position position="1"/>
    </location>
</feature>
<comment type="caution">
    <text evidence="2">The sequence shown here is derived from an EMBL/GenBank/DDBJ whole genome shotgun (WGS) entry which is preliminary data.</text>
</comment>
<dbReference type="InterPro" id="IPR008979">
    <property type="entry name" value="Galactose-bd-like_sf"/>
</dbReference>
<organism evidence="2 3">
    <name type="scientific">Volvox africanus</name>
    <dbReference type="NCBI Taxonomy" id="51714"/>
    <lineage>
        <taxon>Eukaryota</taxon>
        <taxon>Viridiplantae</taxon>
        <taxon>Chlorophyta</taxon>
        <taxon>core chlorophytes</taxon>
        <taxon>Chlorophyceae</taxon>
        <taxon>CS clade</taxon>
        <taxon>Chlamydomonadales</taxon>
        <taxon>Volvocaceae</taxon>
        <taxon>Volvox</taxon>
    </lineage>
</organism>
<evidence type="ECO:0000313" key="2">
    <source>
        <dbReference type="EMBL" id="GLI64901.1"/>
    </source>
</evidence>
<dbReference type="SUPFAM" id="SSF49785">
    <property type="entry name" value="Galactose-binding domain-like"/>
    <property type="match status" value="1"/>
</dbReference>
<evidence type="ECO:0000313" key="3">
    <source>
        <dbReference type="Proteomes" id="UP001165090"/>
    </source>
</evidence>
<dbReference type="InterPro" id="IPR051941">
    <property type="entry name" value="BG_Antigen-Binding_Lectin"/>
</dbReference>
<dbReference type="EMBL" id="BSDZ01000021">
    <property type="protein sequence ID" value="GLI64901.1"/>
    <property type="molecule type" value="Genomic_DNA"/>
</dbReference>
<proteinExistence type="predicted"/>
<gene>
    <name evidence="2" type="ORF">VaNZ11_008292</name>
</gene>
<evidence type="ECO:0000256" key="1">
    <source>
        <dbReference type="SAM" id="MobiDB-lite"/>
    </source>
</evidence>
<sequence>YPLVYDMSRTTGTYTDPAASGGNATQTGELAPLAVDGYDDTAAGSCARINSSTITGQVPWLMVDLGFSARVDRVDLLKAADPALAFELDGVDVLLGNSTTAEDNLVVLSSLSLPQPGAWATFLLNVSATGRYLVVRRPVVGAVMTVCELQAYGASAFEMRLVPAPSPSPPPIPPLSPSPRPEPSPSPPTPPAALPSPSPTPASSPSRPDKGRGSVVVGKVSTNPTAVTAVTASVVAISIGTTLTAAMVASAAAAATAATAIGSAG</sequence>
<name>A0ABQ5S5E2_9CHLO</name>
<feature type="region of interest" description="Disordered" evidence="1">
    <location>
        <begin position="165"/>
        <end position="217"/>
    </location>
</feature>
<protein>
    <recommendedName>
        <fullName evidence="4">Fucolectin tachylectin-4 pentraxin-1 domain-containing protein</fullName>
    </recommendedName>
</protein>
<dbReference type="PANTHER" id="PTHR45713:SF6">
    <property type="entry name" value="F5_8 TYPE C DOMAIN-CONTAINING PROTEIN"/>
    <property type="match status" value="1"/>
</dbReference>
<dbReference type="PANTHER" id="PTHR45713">
    <property type="entry name" value="FTP DOMAIN-CONTAINING PROTEIN"/>
    <property type="match status" value="1"/>
</dbReference>
<accession>A0ABQ5S5E2</accession>
<dbReference type="Proteomes" id="UP001165090">
    <property type="component" value="Unassembled WGS sequence"/>
</dbReference>
<feature type="compositionally biased region" description="Pro residues" evidence="1">
    <location>
        <begin position="165"/>
        <end position="202"/>
    </location>
</feature>
<reference evidence="2 3" key="1">
    <citation type="journal article" date="2023" name="IScience">
        <title>Expanded male sex-determining region conserved during the evolution of homothallism in the green alga Volvox.</title>
        <authorList>
            <person name="Yamamoto K."/>
            <person name="Matsuzaki R."/>
            <person name="Mahakham W."/>
            <person name="Heman W."/>
            <person name="Sekimoto H."/>
            <person name="Kawachi M."/>
            <person name="Minakuchi Y."/>
            <person name="Toyoda A."/>
            <person name="Nozaki H."/>
        </authorList>
    </citation>
    <scope>NUCLEOTIDE SEQUENCE [LARGE SCALE GENOMIC DNA]</scope>
    <source>
        <strain evidence="2 3">NIES-4468</strain>
    </source>
</reference>